<dbReference type="Proteomes" id="UP000479226">
    <property type="component" value="Unassembled WGS sequence"/>
</dbReference>
<evidence type="ECO:0000313" key="4">
    <source>
        <dbReference type="Proteomes" id="UP000479226"/>
    </source>
</evidence>
<keyword evidence="1" id="KW-0119">Carbohydrate metabolism</keyword>
<proteinExistence type="predicted"/>
<dbReference type="RefSeq" id="WP_165180893.1">
    <property type="nucleotide sequence ID" value="NZ_JAAKZI010000005.1"/>
</dbReference>
<dbReference type="EMBL" id="JAAKZI010000005">
    <property type="protein sequence ID" value="NGN82796.1"/>
    <property type="molecule type" value="Genomic_DNA"/>
</dbReference>
<dbReference type="PANTHER" id="PTHR12110">
    <property type="entry name" value="HYDROXYPYRUVATE ISOMERASE"/>
    <property type="match status" value="1"/>
</dbReference>
<dbReference type="Gene3D" id="3.20.20.150">
    <property type="entry name" value="Divalent-metal-dependent TIM barrel enzymes"/>
    <property type="match status" value="1"/>
</dbReference>
<dbReference type="SUPFAM" id="SSF51658">
    <property type="entry name" value="Xylose isomerase-like"/>
    <property type="match status" value="1"/>
</dbReference>
<organism evidence="3 4">
    <name type="scientific">Arthrobacter silviterrae</name>
    <dbReference type="NCBI Taxonomy" id="2026658"/>
    <lineage>
        <taxon>Bacteria</taxon>
        <taxon>Bacillati</taxon>
        <taxon>Actinomycetota</taxon>
        <taxon>Actinomycetes</taxon>
        <taxon>Micrococcales</taxon>
        <taxon>Micrococcaceae</taxon>
        <taxon>Arthrobacter</taxon>
    </lineage>
</organism>
<gene>
    <name evidence="3" type="ORF">G6N77_04860</name>
</gene>
<accession>A0ABX0D7D8</accession>
<evidence type="ECO:0000313" key="3">
    <source>
        <dbReference type="EMBL" id="NGN82796.1"/>
    </source>
</evidence>
<evidence type="ECO:0000256" key="1">
    <source>
        <dbReference type="ARBA" id="ARBA00023277"/>
    </source>
</evidence>
<comment type="caution">
    <text evidence="3">The sequence shown here is derived from an EMBL/GenBank/DDBJ whole genome shotgun (WGS) entry which is preliminary data.</text>
</comment>
<keyword evidence="4" id="KW-1185">Reference proteome</keyword>
<dbReference type="InterPro" id="IPR013022">
    <property type="entry name" value="Xyl_isomerase-like_TIM-brl"/>
</dbReference>
<feature type="domain" description="Xylose isomerase-like TIM barrel" evidence="2">
    <location>
        <begin position="23"/>
        <end position="239"/>
    </location>
</feature>
<dbReference type="InterPro" id="IPR050312">
    <property type="entry name" value="IolE/XylAMocC-like"/>
</dbReference>
<sequence>MTVFNTGLMSVTFRKLSLEDIVQLAADAGLGKISWSGDVHVVPGDDSQADRARELCAAAGIGIEGYGSYWRADGTPIDSIAATASRLGAPRIRVWAGSTGSAETSDADRIRIALCIASAADHAAARGIALHLEFHRNTLTDTAESTLALLSDIAAAREVEGQPVRSYWQPRPGIADAPALAELELLKGQVDALHVFSWQSDGSRLPLGELSAAWRGRLDALSHGGAQEIDLMLEFVAEDTPQQLLRDARELHSWLAGVQGRHTSKDAIHG</sequence>
<dbReference type="PANTHER" id="PTHR12110:SF41">
    <property type="entry name" value="INOSOSE DEHYDRATASE"/>
    <property type="match status" value="1"/>
</dbReference>
<protein>
    <submittedName>
        <fullName evidence="3">TIM barrel protein</fullName>
    </submittedName>
</protein>
<dbReference type="InterPro" id="IPR036237">
    <property type="entry name" value="Xyl_isomerase-like_sf"/>
</dbReference>
<reference evidence="3 4" key="1">
    <citation type="submission" date="2020-02" db="EMBL/GenBank/DDBJ databases">
        <title>Genome sequence of the type strain DSM 27180 of Arthrobacter silviterrae.</title>
        <authorList>
            <person name="Gao J."/>
            <person name="Sun J."/>
        </authorList>
    </citation>
    <scope>NUCLEOTIDE SEQUENCE [LARGE SCALE GENOMIC DNA]</scope>
    <source>
        <strain evidence="3 4">DSM 27180</strain>
    </source>
</reference>
<name>A0ABX0D7D8_9MICC</name>
<evidence type="ECO:0000259" key="2">
    <source>
        <dbReference type="Pfam" id="PF01261"/>
    </source>
</evidence>
<dbReference type="Pfam" id="PF01261">
    <property type="entry name" value="AP_endonuc_2"/>
    <property type="match status" value="1"/>
</dbReference>